<comment type="subcellular location">
    <subcellularLocation>
        <location evidence="1">Nucleus</location>
    </subcellularLocation>
</comment>
<feature type="compositionally biased region" description="Acidic residues" evidence="7">
    <location>
        <begin position="371"/>
        <end position="433"/>
    </location>
</feature>
<dbReference type="CDD" id="cd08047">
    <property type="entry name" value="TAF7"/>
    <property type="match status" value="1"/>
</dbReference>
<feature type="compositionally biased region" description="Pro residues" evidence="7">
    <location>
        <begin position="1"/>
        <end position="10"/>
    </location>
</feature>
<keyword evidence="10" id="KW-1185">Reference proteome</keyword>
<feature type="compositionally biased region" description="Basic residues" evidence="7">
    <location>
        <begin position="100"/>
        <end position="118"/>
    </location>
</feature>
<dbReference type="GO" id="GO:0005669">
    <property type="term" value="C:transcription factor TFIID complex"/>
    <property type="evidence" value="ECO:0007669"/>
    <property type="project" value="InterPro"/>
</dbReference>
<reference evidence="9" key="1">
    <citation type="journal article" date="2023" name="Mol. Phylogenet. Evol.">
        <title>Genome-scale phylogeny and comparative genomics of the fungal order Sordariales.</title>
        <authorList>
            <person name="Hensen N."/>
            <person name="Bonometti L."/>
            <person name="Westerberg I."/>
            <person name="Brannstrom I.O."/>
            <person name="Guillou S."/>
            <person name="Cros-Aarteil S."/>
            <person name="Calhoun S."/>
            <person name="Haridas S."/>
            <person name="Kuo A."/>
            <person name="Mondo S."/>
            <person name="Pangilinan J."/>
            <person name="Riley R."/>
            <person name="LaButti K."/>
            <person name="Andreopoulos B."/>
            <person name="Lipzen A."/>
            <person name="Chen C."/>
            <person name="Yan M."/>
            <person name="Daum C."/>
            <person name="Ng V."/>
            <person name="Clum A."/>
            <person name="Steindorff A."/>
            <person name="Ohm R.A."/>
            <person name="Martin F."/>
            <person name="Silar P."/>
            <person name="Natvig D.O."/>
            <person name="Lalanne C."/>
            <person name="Gautier V."/>
            <person name="Ament-Velasquez S.L."/>
            <person name="Kruys A."/>
            <person name="Hutchinson M.I."/>
            <person name="Powell A.J."/>
            <person name="Barry K."/>
            <person name="Miller A.N."/>
            <person name="Grigoriev I.V."/>
            <person name="Debuchy R."/>
            <person name="Gladieux P."/>
            <person name="Hiltunen Thoren M."/>
            <person name="Johannesson H."/>
        </authorList>
    </citation>
    <scope>NUCLEOTIDE SEQUENCE</scope>
    <source>
        <strain evidence="9">PSN293</strain>
    </source>
</reference>
<reference evidence="9" key="2">
    <citation type="submission" date="2023-05" db="EMBL/GenBank/DDBJ databases">
        <authorList>
            <consortium name="Lawrence Berkeley National Laboratory"/>
            <person name="Steindorff A."/>
            <person name="Hensen N."/>
            <person name="Bonometti L."/>
            <person name="Westerberg I."/>
            <person name="Brannstrom I.O."/>
            <person name="Guillou S."/>
            <person name="Cros-Aarteil S."/>
            <person name="Calhoun S."/>
            <person name="Haridas S."/>
            <person name="Kuo A."/>
            <person name="Mondo S."/>
            <person name="Pangilinan J."/>
            <person name="Riley R."/>
            <person name="Labutti K."/>
            <person name="Andreopoulos B."/>
            <person name="Lipzen A."/>
            <person name="Chen C."/>
            <person name="Yanf M."/>
            <person name="Daum C."/>
            <person name="Ng V."/>
            <person name="Clum A."/>
            <person name="Ohm R."/>
            <person name="Martin F."/>
            <person name="Silar P."/>
            <person name="Natvig D."/>
            <person name="Lalanne C."/>
            <person name="Gautier V."/>
            <person name="Ament-Velasquez S.L."/>
            <person name="Kruys A."/>
            <person name="Hutchinson M.I."/>
            <person name="Powell A.J."/>
            <person name="Barry K."/>
            <person name="Miller A.N."/>
            <person name="Grigoriev I.V."/>
            <person name="Debuchy R."/>
            <person name="Gladieux P."/>
            <person name="Thoren M.H."/>
            <person name="Johannesson H."/>
        </authorList>
    </citation>
    <scope>NUCLEOTIDE SEQUENCE</scope>
    <source>
        <strain evidence="9">PSN293</strain>
    </source>
</reference>
<dbReference type="EMBL" id="MU858228">
    <property type="protein sequence ID" value="KAK4208802.1"/>
    <property type="molecule type" value="Genomic_DNA"/>
</dbReference>
<sequence length="570" mass="61837">MNQPQPPPQPKLKLKIGGLPNASITGAMTPSTTTPAGSPPPQTPGGSSTRIKLVARRPSGMTPATTPAPSDAGASFSMPPPAAPPTGAGAAAPKAAKAPKAPKVKIPKPTKTSPKKRPKPTDDDDDDDVPLANGTSKEPAKKKPKIMILKTPKGPPPKGPPKKPVLKVKYVGKTPYRPPGAAYDSEAEDRELDPQIEEQFLLRMMEGEHLNYLREQVQNKNIGTPKSQGGPDFSLKFIDEQGRRAVLSIQGQLYAAVLLDLPTITEGMKSWDKKAMVKSADICQMMLVFAKVNDEEEAKTVPLPKAVEHGHRWPHGITPPMHDARKRRFRKRLSKLEIQNKEAEVERLLALDREAISTNFEFIDEQPALPNDEESGDEYEEEDEDADAEGEIEDYFGDAEADQEVQDQEDEDAALEAEMMDMFNEEDEEEPAEPTDQATPAVGGTDAVTPATANTGTPMAPTDDSGTEAAAAVDAAAAAAEQEESLDDDEDDDEDADDDDMDGDGDEDRHDEVAGVRNQIASLKKQLADYEEQLSKMTSNIMKKRIEASIKNIKSEIKLKQSAIGEEDDD</sequence>
<evidence type="ECO:0000256" key="6">
    <source>
        <dbReference type="SAM" id="Coils"/>
    </source>
</evidence>
<evidence type="ECO:0000256" key="4">
    <source>
        <dbReference type="ARBA" id="ARBA00023163"/>
    </source>
</evidence>
<accession>A0AAN6Y2A1</accession>
<evidence type="ECO:0000256" key="1">
    <source>
        <dbReference type="ARBA" id="ARBA00004123"/>
    </source>
</evidence>
<feature type="compositionally biased region" description="Low complexity" evidence="7">
    <location>
        <begin position="85"/>
        <end position="99"/>
    </location>
</feature>
<dbReference type="GO" id="GO:0016251">
    <property type="term" value="F:RNA polymerase II general transcription initiation factor activity"/>
    <property type="evidence" value="ECO:0007669"/>
    <property type="project" value="TreeGrafter"/>
</dbReference>
<feature type="compositionally biased region" description="Low complexity" evidence="7">
    <location>
        <begin position="468"/>
        <end position="480"/>
    </location>
</feature>
<proteinExistence type="inferred from homology"/>
<comment type="similarity">
    <text evidence="2">Belongs to the TAF7 family.</text>
</comment>
<evidence type="ECO:0000313" key="9">
    <source>
        <dbReference type="EMBL" id="KAK4208802.1"/>
    </source>
</evidence>
<feature type="region of interest" description="Disordered" evidence="7">
    <location>
        <begin position="1"/>
        <end position="167"/>
    </location>
</feature>
<feature type="region of interest" description="Disordered" evidence="7">
    <location>
        <begin position="361"/>
        <end position="515"/>
    </location>
</feature>
<keyword evidence="4" id="KW-0804">Transcription</keyword>
<comment type="caution">
    <text evidence="9">The sequence shown here is derived from an EMBL/GenBank/DDBJ whole genome shotgun (WGS) entry which is preliminary data.</text>
</comment>
<feature type="compositionally biased region" description="Low complexity" evidence="7">
    <location>
        <begin position="15"/>
        <end position="36"/>
    </location>
</feature>
<dbReference type="Proteomes" id="UP001301769">
    <property type="component" value="Unassembled WGS sequence"/>
</dbReference>
<feature type="domain" description="TAFII55 protein conserved region" evidence="8">
    <location>
        <begin position="196"/>
        <end position="357"/>
    </location>
</feature>
<feature type="coiled-coil region" evidence="6">
    <location>
        <begin position="326"/>
        <end position="353"/>
    </location>
</feature>
<organism evidence="9 10">
    <name type="scientific">Rhypophila decipiens</name>
    <dbReference type="NCBI Taxonomy" id="261697"/>
    <lineage>
        <taxon>Eukaryota</taxon>
        <taxon>Fungi</taxon>
        <taxon>Dikarya</taxon>
        <taxon>Ascomycota</taxon>
        <taxon>Pezizomycotina</taxon>
        <taxon>Sordariomycetes</taxon>
        <taxon>Sordariomycetidae</taxon>
        <taxon>Sordariales</taxon>
        <taxon>Naviculisporaceae</taxon>
        <taxon>Rhypophila</taxon>
    </lineage>
</organism>
<dbReference type="PANTHER" id="PTHR12228">
    <property type="entry name" value="TRANSCRIPTION INITIATION FACTOR TFIID 55 KD SUBUNIT-RELATED"/>
    <property type="match status" value="1"/>
</dbReference>
<dbReference type="PANTHER" id="PTHR12228:SF0">
    <property type="entry name" value="TATA-BOX BINDING PROTEIN ASSOCIATED FACTOR 7"/>
    <property type="match status" value="1"/>
</dbReference>
<dbReference type="AlphaFoldDB" id="A0AAN6Y2A1"/>
<feature type="compositionally biased region" description="Acidic residues" evidence="7">
    <location>
        <begin position="481"/>
        <end position="506"/>
    </location>
</feature>
<keyword evidence="6" id="KW-0175">Coiled coil</keyword>
<evidence type="ECO:0000256" key="2">
    <source>
        <dbReference type="ARBA" id="ARBA00009368"/>
    </source>
</evidence>
<evidence type="ECO:0000256" key="7">
    <source>
        <dbReference type="SAM" id="MobiDB-lite"/>
    </source>
</evidence>
<evidence type="ECO:0000256" key="5">
    <source>
        <dbReference type="ARBA" id="ARBA00023242"/>
    </source>
</evidence>
<dbReference type="InterPro" id="IPR037817">
    <property type="entry name" value="TAF7"/>
</dbReference>
<dbReference type="SMART" id="SM01370">
    <property type="entry name" value="TAFII55_N"/>
    <property type="match status" value="1"/>
</dbReference>
<evidence type="ECO:0000259" key="8">
    <source>
        <dbReference type="SMART" id="SM01370"/>
    </source>
</evidence>
<protein>
    <submittedName>
        <fullName evidence="9">Transcription initiation factor TFIID subunit 7</fullName>
    </submittedName>
</protein>
<evidence type="ECO:0000256" key="3">
    <source>
        <dbReference type="ARBA" id="ARBA00023015"/>
    </source>
</evidence>
<dbReference type="InterPro" id="IPR006751">
    <property type="entry name" value="TAFII55_prot_cons_reg"/>
</dbReference>
<keyword evidence="3" id="KW-0805">Transcription regulation</keyword>
<dbReference type="GO" id="GO:0051123">
    <property type="term" value="P:RNA polymerase II preinitiation complex assembly"/>
    <property type="evidence" value="ECO:0007669"/>
    <property type="project" value="TreeGrafter"/>
</dbReference>
<keyword evidence="5" id="KW-0539">Nucleus</keyword>
<evidence type="ECO:0000313" key="10">
    <source>
        <dbReference type="Proteomes" id="UP001301769"/>
    </source>
</evidence>
<dbReference type="Pfam" id="PF04658">
    <property type="entry name" value="TAFII55_N"/>
    <property type="match status" value="1"/>
</dbReference>
<name>A0AAN6Y2A1_9PEZI</name>
<gene>
    <name evidence="9" type="ORF">QBC37DRAFT_431334</name>
</gene>